<feature type="compositionally biased region" description="Acidic residues" evidence="2">
    <location>
        <begin position="331"/>
        <end position="357"/>
    </location>
</feature>
<dbReference type="InterPro" id="IPR013087">
    <property type="entry name" value="Znf_C2H2_type"/>
</dbReference>
<name>A0AAD7XNA3_9STRA</name>
<proteinExistence type="predicted"/>
<dbReference type="EMBL" id="JAQMWT010000158">
    <property type="protein sequence ID" value="KAJ8608822.1"/>
    <property type="molecule type" value="Genomic_DNA"/>
</dbReference>
<dbReference type="InterPro" id="IPR015797">
    <property type="entry name" value="NUDIX_hydrolase-like_dom_sf"/>
</dbReference>
<feature type="compositionally biased region" description="Basic and acidic residues" evidence="2">
    <location>
        <begin position="59"/>
        <end position="68"/>
    </location>
</feature>
<sequence length="483" mass="54235">MIRIVILAGCVSQHGAFAPVVSPQRRLALPAATTSAHGNEDEPERERRRRRSARAQSRLSDKTIDGRRVSARRLSSSSSPPPPPPSSDRSKLAEDTQSERCGYCGELFDSRLSLFRHLRDDDYCRALALSDPAVSVPLVRMPAAKHQETSRFPGLHLARNKHKQHAHKRLHRCGYCGLKFNTRSKLFRHLREDNACRKLAISHGMPLENPYRSQSILRHVYGDILLAGCIVLYRKMGRPAPTKRTFRTGCVYTNDALLNKYQVVLVRNQGGRGGFPKGKVETTDRTLLSAALRETWEEAGLGPGQLHVLPSWAADEIHKLENVAETKAKDDDDDDDVEGDADDIEEEEEEEEDDDDLPASATPDETRFSENAACVDVKEITGRFGKRARYFVCAIVDPDSDDVIKRPASTRAVALTSTNDLDGDIEMVKWYRAPEAIRELGAKRRTALRRAIAIHELYFERLSRGDGHQDDDDDISNASRPRR</sequence>
<feature type="domain" description="C2H2-type" evidence="3">
    <location>
        <begin position="171"/>
        <end position="198"/>
    </location>
</feature>
<reference evidence="5" key="1">
    <citation type="submission" date="2023-01" db="EMBL/GenBank/DDBJ databases">
        <title>Metagenome sequencing of chrysophaentin producing Chrysophaeum taylorii.</title>
        <authorList>
            <person name="Davison J."/>
            <person name="Bewley C."/>
        </authorList>
    </citation>
    <scope>NUCLEOTIDE SEQUENCE</scope>
    <source>
        <strain evidence="5">NIES-1699</strain>
    </source>
</reference>
<evidence type="ECO:0008006" key="7">
    <source>
        <dbReference type="Google" id="ProtNLM"/>
    </source>
</evidence>
<comment type="caution">
    <text evidence="5">The sequence shown here is derived from an EMBL/GenBank/DDBJ whole genome shotgun (WGS) entry which is preliminary data.</text>
</comment>
<dbReference type="PROSITE" id="PS51462">
    <property type="entry name" value="NUDIX"/>
    <property type="match status" value="1"/>
</dbReference>
<organism evidence="5 6">
    <name type="scientific">Chrysophaeum taylorii</name>
    <dbReference type="NCBI Taxonomy" id="2483200"/>
    <lineage>
        <taxon>Eukaryota</taxon>
        <taxon>Sar</taxon>
        <taxon>Stramenopiles</taxon>
        <taxon>Ochrophyta</taxon>
        <taxon>Pelagophyceae</taxon>
        <taxon>Pelagomonadales</taxon>
        <taxon>Pelagomonadaceae</taxon>
        <taxon>Chrysophaeum</taxon>
    </lineage>
</organism>
<feature type="region of interest" description="Disordered" evidence="2">
    <location>
        <begin position="324"/>
        <end position="368"/>
    </location>
</feature>
<dbReference type="GO" id="GO:0008270">
    <property type="term" value="F:zinc ion binding"/>
    <property type="evidence" value="ECO:0007669"/>
    <property type="project" value="UniProtKB-KW"/>
</dbReference>
<dbReference type="SUPFAM" id="SSF55811">
    <property type="entry name" value="Nudix"/>
    <property type="match status" value="1"/>
</dbReference>
<feature type="region of interest" description="Disordered" evidence="2">
    <location>
        <begin position="30"/>
        <end position="94"/>
    </location>
</feature>
<keyword evidence="6" id="KW-1185">Reference proteome</keyword>
<feature type="region of interest" description="Disordered" evidence="2">
    <location>
        <begin position="464"/>
        <end position="483"/>
    </location>
</feature>
<dbReference type="Proteomes" id="UP001230188">
    <property type="component" value="Unassembled WGS sequence"/>
</dbReference>
<dbReference type="Gene3D" id="3.90.79.10">
    <property type="entry name" value="Nucleoside Triphosphate Pyrophosphohydrolase"/>
    <property type="match status" value="1"/>
</dbReference>
<keyword evidence="1" id="KW-0863">Zinc-finger</keyword>
<evidence type="ECO:0000313" key="5">
    <source>
        <dbReference type="EMBL" id="KAJ8608822.1"/>
    </source>
</evidence>
<keyword evidence="1" id="KW-0862">Zinc</keyword>
<protein>
    <recommendedName>
        <fullName evidence="7">Nudix hydrolase domain-containing protein</fullName>
    </recommendedName>
</protein>
<feature type="domain" description="Nudix hydrolase" evidence="4">
    <location>
        <begin position="243"/>
        <end position="374"/>
    </location>
</feature>
<gene>
    <name evidence="5" type="ORF">CTAYLR_009363</name>
</gene>
<dbReference type="AlphaFoldDB" id="A0AAD7XNA3"/>
<dbReference type="PROSITE" id="PS50157">
    <property type="entry name" value="ZINC_FINGER_C2H2_2"/>
    <property type="match status" value="1"/>
</dbReference>
<evidence type="ECO:0000256" key="2">
    <source>
        <dbReference type="SAM" id="MobiDB-lite"/>
    </source>
</evidence>
<dbReference type="Pfam" id="PF00293">
    <property type="entry name" value="NUDIX"/>
    <property type="match status" value="1"/>
</dbReference>
<keyword evidence="1" id="KW-0479">Metal-binding</keyword>
<accession>A0AAD7XNA3</accession>
<dbReference type="Pfam" id="PF00096">
    <property type="entry name" value="zf-C2H2"/>
    <property type="match status" value="1"/>
</dbReference>
<dbReference type="InterPro" id="IPR000086">
    <property type="entry name" value="NUDIX_hydrolase_dom"/>
</dbReference>
<evidence type="ECO:0000259" key="3">
    <source>
        <dbReference type="PROSITE" id="PS50157"/>
    </source>
</evidence>
<evidence type="ECO:0000256" key="1">
    <source>
        <dbReference type="PROSITE-ProRule" id="PRU00042"/>
    </source>
</evidence>
<evidence type="ECO:0000259" key="4">
    <source>
        <dbReference type="PROSITE" id="PS51462"/>
    </source>
</evidence>
<evidence type="ECO:0000313" key="6">
    <source>
        <dbReference type="Proteomes" id="UP001230188"/>
    </source>
</evidence>